<accession>A0AAW2NQU5</accession>
<protein>
    <submittedName>
        <fullName evidence="6">Protein CHLOROPLAST IMPORT APPARATUS 2</fullName>
    </submittedName>
</protein>
<evidence type="ECO:0000313" key="6">
    <source>
        <dbReference type="EMBL" id="KAL0344906.1"/>
    </source>
</evidence>
<organism evidence="6">
    <name type="scientific">Sesamum radiatum</name>
    <name type="common">Black benniseed</name>
    <dbReference type="NCBI Taxonomy" id="300843"/>
    <lineage>
        <taxon>Eukaryota</taxon>
        <taxon>Viridiplantae</taxon>
        <taxon>Streptophyta</taxon>
        <taxon>Embryophyta</taxon>
        <taxon>Tracheophyta</taxon>
        <taxon>Spermatophyta</taxon>
        <taxon>Magnoliopsida</taxon>
        <taxon>eudicotyledons</taxon>
        <taxon>Gunneridae</taxon>
        <taxon>Pentapetalae</taxon>
        <taxon>asterids</taxon>
        <taxon>lamiids</taxon>
        <taxon>Lamiales</taxon>
        <taxon>Pedaliaceae</taxon>
        <taxon>Sesamum</taxon>
    </lineage>
</organism>
<comment type="caution">
    <text evidence="6">The sequence shown here is derived from an EMBL/GenBank/DDBJ whole genome shotgun (WGS) entry which is preliminary data.</text>
</comment>
<dbReference type="InterPro" id="IPR052453">
    <property type="entry name" value="CONSTANS-like_ZF"/>
</dbReference>
<dbReference type="GO" id="GO:0005634">
    <property type="term" value="C:nucleus"/>
    <property type="evidence" value="ECO:0007669"/>
    <property type="project" value="UniProtKB-SubCell"/>
</dbReference>
<reference evidence="6" key="2">
    <citation type="journal article" date="2024" name="Plant">
        <title>Genomic evolution and insights into agronomic trait innovations of Sesamum species.</title>
        <authorList>
            <person name="Miao H."/>
            <person name="Wang L."/>
            <person name="Qu L."/>
            <person name="Liu H."/>
            <person name="Sun Y."/>
            <person name="Le M."/>
            <person name="Wang Q."/>
            <person name="Wei S."/>
            <person name="Zheng Y."/>
            <person name="Lin W."/>
            <person name="Duan Y."/>
            <person name="Cao H."/>
            <person name="Xiong S."/>
            <person name="Wang X."/>
            <person name="Wei L."/>
            <person name="Li C."/>
            <person name="Ma Q."/>
            <person name="Ju M."/>
            <person name="Zhao R."/>
            <person name="Li G."/>
            <person name="Mu C."/>
            <person name="Tian Q."/>
            <person name="Mei H."/>
            <person name="Zhang T."/>
            <person name="Gao T."/>
            <person name="Zhang H."/>
        </authorList>
    </citation>
    <scope>NUCLEOTIDE SEQUENCE</scope>
    <source>
        <strain evidence="6">G02</strain>
    </source>
</reference>
<evidence type="ECO:0000256" key="2">
    <source>
        <dbReference type="ARBA" id="ARBA00023242"/>
    </source>
</evidence>
<dbReference type="PANTHER" id="PTHR31874">
    <property type="entry name" value="CCT MOTIF FAMILY PROTEIN, EXPRESSED"/>
    <property type="match status" value="1"/>
</dbReference>
<dbReference type="Pfam" id="PF06203">
    <property type="entry name" value="CCT"/>
    <property type="match status" value="1"/>
</dbReference>
<proteinExistence type="predicted"/>
<feature type="region of interest" description="Disordered" evidence="4">
    <location>
        <begin position="17"/>
        <end position="42"/>
    </location>
</feature>
<evidence type="ECO:0000256" key="4">
    <source>
        <dbReference type="SAM" id="MobiDB-lite"/>
    </source>
</evidence>
<dbReference type="PANTHER" id="PTHR31874:SF10">
    <property type="entry name" value="PROTEIN CHLOROPLAST IMPORT APPARATUS 2"/>
    <property type="match status" value="1"/>
</dbReference>
<evidence type="ECO:0000256" key="3">
    <source>
        <dbReference type="PROSITE-ProRule" id="PRU00357"/>
    </source>
</evidence>
<sequence length="299" mass="33314">MPFPVIDNSDYLLHYPPILERPNSHTEPKGSNPFEKPCQSPGEINSQGSFLDVCDEYEEDFDAESILDEEIEEGIDSIMGKLSMENGPMNDSSSHSYSYSSTHTNTCCYGYPVGLGFDLGHGIRRELTAMRNVDKGDDWWRFPSVNVGDITQKLAKTPVNKKKKNVENKSSKSARQDSFPSTKPNKEQSVSTASSEESIPQPNAGLLLKLNYNNVINAWSDKGSPFYSDSPGQESAGNDVQARLEQIDLFPEDRGGGGATVTRCKEKQRTRVSSKKIGYQVRKVNANRRPRTKVIYICT</sequence>
<evidence type="ECO:0000259" key="5">
    <source>
        <dbReference type="PROSITE" id="PS51017"/>
    </source>
</evidence>
<feature type="region of interest" description="Disordered" evidence="4">
    <location>
        <begin position="156"/>
        <end position="199"/>
    </location>
</feature>
<dbReference type="InterPro" id="IPR010402">
    <property type="entry name" value="CCT_domain"/>
</dbReference>
<evidence type="ECO:0000256" key="1">
    <source>
        <dbReference type="ARBA" id="ARBA00004123"/>
    </source>
</evidence>
<feature type="domain" description="CCT" evidence="5">
    <location>
        <begin position="257"/>
        <end position="299"/>
    </location>
</feature>
<dbReference type="GO" id="GO:0006355">
    <property type="term" value="P:regulation of DNA-templated transcription"/>
    <property type="evidence" value="ECO:0007669"/>
    <property type="project" value="TreeGrafter"/>
</dbReference>
<dbReference type="PROSITE" id="PS51017">
    <property type="entry name" value="CCT"/>
    <property type="match status" value="1"/>
</dbReference>
<feature type="compositionally biased region" description="Polar residues" evidence="4">
    <location>
        <begin position="176"/>
        <end position="199"/>
    </location>
</feature>
<reference evidence="6" key="1">
    <citation type="submission" date="2020-06" db="EMBL/GenBank/DDBJ databases">
        <authorList>
            <person name="Li T."/>
            <person name="Hu X."/>
            <person name="Zhang T."/>
            <person name="Song X."/>
            <person name="Zhang H."/>
            <person name="Dai N."/>
            <person name="Sheng W."/>
            <person name="Hou X."/>
            <person name="Wei L."/>
        </authorList>
    </citation>
    <scope>NUCLEOTIDE SEQUENCE</scope>
    <source>
        <strain evidence="6">G02</strain>
        <tissue evidence="6">Leaf</tissue>
    </source>
</reference>
<dbReference type="EMBL" id="JACGWJ010000019">
    <property type="protein sequence ID" value="KAL0344906.1"/>
    <property type="molecule type" value="Genomic_DNA"/>
</dbReference>
<comment type="subcellular location">
    <subcellularLocation>
        <location evidence="1 3">Nucleus</location>
    </subcellularLocation>
</comment>
<dbReference type="AlphaFoldDB" id="A0AAW2NQU5"/>
<gene>
    <name evidence="6" type="ORF">Sradi_4321900</name>
</gene>
<name>A0AAW2NQU5_SESRA</name>
<keyword evidence="2 3" id="KW-0539">Nucleus</keyword>